<feature type="compositionally biased region" description="Basic and acidic residues" evidence="7">
    <location>
        <begin position="299"/>
        <end position="309"/>
    </location>
</feature>
<dbReference type="PANTHER" id="PTHR10342">
    <property type="entry name" value="ARYLSULFATASE"/>
    <property type="match status" value="1"/>
</dbReference>
<name>A0A7R9GUP8_TIMPO</name>
<evidence type="ECO:0000256" key="4">
    <source>
        <dbReference type="ARBA" id="ARBA00022801"/>
    </source>
</evidence>
<sequence>MIVFLIYENNSQAEFLLTLIIMVELQTTPLELLYKICVQFPPSPPKTEEEVWLAMVVGGLAALLFIYLEPLSYLVVSDFLENTWLIYSPIVIRGVYISDHSPRRPECVKRIQTSKTCLLAVATKGWNDVGFHGSDQIPTPNIDALAYHGVILNRHYTMPTCTPSRTAFLTGKYPIRTGMQGFPIKAGEPRGIPLEERLLPERLAQLGYSTHLVGKWHVGSHRVDYTPTRRGFASHFGYWNGYIGYFDHNIQQGDGIVIFHHGRNYSLKGLFFRPISYYSSPVASLVLTDSSQLTSDSQHLGRGDTEIGRGMETGGGGVERHMKTVGGTSREKEGAKNEGWTWNRSTPVRRPEFRGLDLHRDLDPALENKGQYATDVFTREAVDIILSHDKARPLYLQVAHLAVHSGNDTLRLEVPDVNANDRRFSYITNPRRRLFAGMLARLDESVGKIVEAMAERGILDNSILVFLSDNGAQTFGLHTNEGSNWPLRGTAEDWEIEVRSQLGALTVVFLKLKERFGNQIHLCQDRGLNPGHPAQKSNTLPLDRQVTKRGLGTTSSTLMGAIDVPKPCSDKRDVTTVVWEALNQPLIE</sequence>
<dbReference type="GO" id="GO:0046872">
    <property type="term" value="F:metal ion binding"/>
    <property type="evidence" value="ECO:0007669"/>
    <property type="project" value="UniProtKB-KW"/>
</dbReference>
<feature type="domain" description="Sulfatase N-terminal" evidence="8">
    <location>
        <begin position="125"/>
        <end position="490"/>
    </location>
</feature>
<dbReference type="InterPro" id="IPR017850">
    <property type="entry name" value="Alkaline_phosphatase_core_sf"/>
</dbReference>
<comment type="similarity">
    <text evidence="2">Belongs to the sulfatase family.</text>
</comment>
<dbReference type="PROSITE" id="PS00523">
    <property type="entry name" value="SULFATASE_1"/>
    <property type="match status" value="1"/>
</dbReference>
<keyword evidence="3" id="KW-0479">Metal-binding</keyword>
<proteinExistence type="inferred from homology"/>
<evidence type="ECO:0000256" key="3">
    <source>
        <dbReference type="ARBA" id="ARBA00022723"/>
    </source>
</evidence>
<feature type="region of interest" description="Disordered" evidence="7">
    <location>
        <begin position="295"/>
        <end position="343"/>
    </location>
</feature>
<dbReference type="InterPro" id="IPR024607">
    <property type="entry name" value="Sulfatase_CS"/>
</dbReference>
<dbReference type="GO" id="GO:0008484">
    <property type="term" value="F:sulfuric ester hydrolase activity"/>
    <property type="evidence" value="ECO:0007669"/>
    <property type="project" value="InterPro"/>
</dbReference>
<keyword evidence="5" id="KW-0106">Calcium</keyword>
<evidence type="ECO:0000259" key="8">
    <source>
        <dbReference type="Pfam" id="PF00884"/>
    </source>
</evidence>
<dbReference type="InterPro" id="IPR047115">
    <property type="entry name" value="ARSB"/>
</dbReference>
<dbReference type="InterPro" id="IPR000917">
    <property type="entry name" value="Sulfatase_N"/>
</dbReference>
<dbReference type="Gene3D" id="3.40.720.10">
    <property type="entry name" value="Alkaline Phosphatase, subunit A"/>
    <property type="match status" value="2"/>
</dbReference>
<dbReference type="Pfam" id="PF00884">
    <property type="entry name" value="Sulfatase"/>
    <property type="match status" value="1"/>
</dbReference>
<evidence type="ECO:0000313" key="9">
    <source>
        <dbReference type="EMBL" id="CAD7398176.1"/>
    </source>
</evidence>
<dbReference type="CDD" id="cd16029">
    <property type="entry name" value="4-S"/>
    <property type="match status" value="1"/>
</dbReference>
<protein>
    <recommendedName>
        <fullName evidence="8">Sulfatase N-terminal domain-containing protein</fullName>
    </recommendedName>
</protein>
<keyword evidence="4" id="KW-0378">Hydrolase</keyword>
<reference evidence="9" key="1">
    <citation type="submission" date="2020-11" db="EMBL/GenBank/DDBJ databases">
        <authorList>
            <person name="Tran Van P."/>
        </authorList>
    </citation>
    <scope>NUCLEOTIDE SEQUENCE</scope>
</reference>
<dbReference type="SUPFAM" id="SSF53649">
    <property type="entry name" value="Alkaline phosphatase-like"/>
    <property type="match status" value="1"/>
</dbReference>
<evidence type="ECO:0000256" key="6">
    <source>
        <dbReference type="ARBA" id="ARBA00023180"/>
    </source>
</evidence>
<dbReference type="EMBL" id="OD000563">
    <property type="protein sequence ID" value="CAD7398176.1"/>
    <property type="molecule type" value="Genomic_DNA"/>
</dbReference>
<accession>A0A7R9GUP8</accession>
<gene>
    <name evidence="9" type="ORF">TPSB3V08_LOCUS1551</name>
</gene>
<evidence type="ECO:0000256" key="7">
    <source>
        <dbReference type="SAM" id="MobiDB-lite"/>
    </source>
</evidence>
<dbReference type="PROSITE" id="PS00149">
    <property type="entry name" value="SULFATASE_2"/>
    <property type="match status" value="1"/>
</dbReference>
<evidence type="ECO:0000256" key="1">
    <source>
        <dbReference type="ARBA" id="ARBA00001913"/>
    </source>
</evidence>
<evidence type="ECO:0000256" key="5">
    <source>
        <dbReference type="ARBA" id="ARBA00022837"/>
    </source>
</evidence>
<dbReference type="PANTHER" id="PTHR10342:SF273">
    <property type="entry name" value="RE14504P"/>
    <property type="match status" value="1"/>
</dbReference>
<dbReference type="AlphaFoldDB" id="A0A7R9GUP8"/>
<keyword evidence="6" id="KW-0325">Glycoprotein</keyword>
<evidence type="ECO:0000256" key="2">
    <source>
        <dbReference type="ARBA" id="ARBA00008779"/>
    </source>
</evidence>
<organism evidence="9">
    <name type="scientific">Timema poppense</name>
    <name type="common">Walking stick</name>
    <dbReference type="NCBI Taxonomy" id="170557"/>
    <lineage>
        <taxon>Eukaryota</taxon>
        <taxon>Metazoa</taxon>
        <taxon>Ecdysozoa</taxon>
        <taxon>Arthropoda</taxon>
        <taxon>Hexapoda</taxon>
        <taxon>Insecta</taxon>
        <taxon>Pterygota</taxon>
        <taxon>Neoptera</taxon>
        <taxon>Polyneoptera</taxon>
        <taxon>Phasmatodea</taxon>
        <taxon>Timematodea</taxon>
        <taxon>Timematoidea</taxon>
        <taxon>Timematidae</taxon>
        <taxon>Timema</taxon>
    </lineage>
</organism>
<comment type="cofactor">
    <cofactor evidence="1">
        <name>Ca(2+)</name>
        <dbReference type="ChEBI" id="CHEBI:29108"/>
    </cofactor>
</comment>